<dbReference type="Gene3D" id="1.10.10.10">
    <property type="entry name" value="Winged helix-like DNA-binding domain superfamily/Winged helix DNA-binding domain"/>
    <property type="match status" value="1"/>
</dbReference>
<accession>A0A916JHU4</accession>
<dbReference type="GO" id="GO:0006352">
    <property type="term" value="P:DNA-templated transcription initiation"/>
    <property type="evidence" value="ECO:0007669"/>
    <property type="project" value="InterPro"/>
</dbReference>
<dbReference type="InterPro" id="IPR014284">
    <property type="entry name" value="RNA_pol_sigma-70_dom"/>
</dbReference>
<comment type="similarity">
    <text evidence="1">Belongs to the sigma-70 factor family. ECF subfamily.</text>
</comment>
<dbReference type="PANTHER" id="PTHR43133:SF46">
    <property type="entry name" value="RNA POLYMERASE SIGMA-70 FACTOR ECF SUBFAMILY"/>
    <property type="match status" value="1"/>
</dbReference>
<organism evidence="6 7">
    <name type="scientific">Dyadobacter helix</name>
    <dbReference type="NCBI Taxonomy" id="2822344"/>
    <lineage>
        <taxon>Bacteria</taxon>
        <taxon>Pseudomonadati</taxon>
        <taxon>Bacteroidota</taxon>
        <taxon>Cytophagia</taxon>
        <taxon>Cytophagales</taxon>
        <taxon>Spirosomataceae</taxon>
        <taxon>Dyadobacter</taxon>
    </lineage>
</organism>
<feature type="domain" description="RNA polymerase sigma factor 70 region 4 type 2" evidence="5">
    <location>
        <begin position="129"/>
        <end position="180"/>
    </location>
</feature>
<dbReference type="GO" id="GO:0003677">
    <property type="term" value="F:DNA binding"/>
    <property type="evidence" value="ECO:0007669"/>
    <property type="project" value="InterPro"/>
</dbReference>
<dbReference type="RefSeq" id="WP_215241819.1">
    <property type="nucleotide sequence ID" value="NZ_CAJRAF010000004.1"/>
</dbReference>
<keyword evidence="7" id="KW-1185">Reference proteome</keyword>
<name>A0A916JHU4_9BACT</name>
<keyword evidence="4" id="KW-0804">Transcription</keyword>
<evidence type="ECO:0000313" key="6">
    <source>
        <dbReference type="EMBL" id="CAG5015844.1"/>
    </source>
</evidence>
<dbReference type="NCBIfam" id="TIGR02937">
    <property type="entry name" value="sigma70-ECF"/>
    <property type="match status" value="1"/>
</dbReference>
<dbReference type="EMBL" id="CAJRAF010000004">
    <property type="protein sequence ID" value="CAG5015844.1"/>
    <property type="molecule type" value="Genomic_DNA"/>
</dbReference>
<dbReference type="InterPro" id="IPR013325">
    <property type="entry name" value="RNA_pol_sigma_r2"/>
</dbReference>
<dbReference type="Proteomes" id="UP000680038">
    <property type="component" value="Unassembled WGS sequence"/>
</dbReference>
<evidence type="ECO:0000259" key="5">
    <source>
        <dbReference type="Pfam" id="PF08281"/>
    </source>
</evidence>
<evidence type="ECO:0000256" key="3">
    <source>
        <dbReference type="ARBA" id="ARBA00023082"/>
    </source>
</evidence>
<dbReference type="AlphaFoldDB" id="A0A916JHU4"/>
<dbReference type="PANTHER" id="PTHR43133">
    <property type="entry name" value="RNA POLYMERASE ECF-TYPE SIGMA FACTO"/>
    <property type="match status" value="1"/>
</dbReference>
<evidence type="ECO:0000256" key="1">
    <source>
        <dbReference type="ARBA" id="ARBA00010641"/>
    </source>
</evidence>
<sequence>MKDLRYAFQDPVSDQDLWSAFKQGDPTAFANIYERHFFPLISYGFKITNDKHVIKDCIQDLFVELWERRSNLTDVNSIRFYLLKSLRYKIVRNLDARCEDALDTTHSELYEENFELALLRDEDNSFKSRQLHVAIHALPKRQREAIQLRYFHNMSNEEVAHIMGVNYQSACKFIYTALKSLRDIMHLSSFLPLLISFF</sequence>
<reference evidence="6" key="1">
    <citation type="submission" date="2021-04" db="EMBL/GenBank/DDBJ databases">
        <authorList>
            <person name="Rodrigo-Torres L."/>
            <person name="Arahal R. D."/>
            <person name="Lucena T."/>
        </authorList>
    </citation>
    <scope>NUCLEOTIDE SEQUENCE</scope>
    <source>
        <strain evidence="6">CECT 9275</strain>
    </source>
</reference>
<dbReference type="SUPFAM" id="SSF88659">
    <property type="entry name" value="Sigma3 and sigma4 domains of RNA polymerase sigma factors"/>
    <property type="match status" value="1"/>
</dbReference>
<dbReference type="InterPro" id="IPR036388">
    <property type="entry name" value="WH-like_DNA-bd_sf"/>
</dbReference>
<proteinExistence type="inferred from homology"/>
<gene>
    <name evidence="6" type="ORF">DYBT9275_05426</name>
</gene>
<keyword evidence="3" id="KW-0731">Sigma factor</keyword>
<dbReference type="Pfam" id="PF08281">
    <property type="entry name" value="Sigma70_r4_2"/>
    <property type="match status" value="1"/>
</dbReference>
<dbReference type="CDD" id="cd06171">
    <property type="entry name" value="Sigma70_r4"/>
    <property type="match status" value="1"/>
</dbReference>
<dbReference type="SUPFAM" id="SSF88946">
    <property type="entry name" value="Sigma2 domain of RNA polymerase sigma factors"/>
    <property type="match status" value="1"/>
</dbReference>
<dbReference type="GO" id="GO:0016987">
    <property type="term" value="F:sigma factor activity"/>
    <property type="evidence" value="ECO:0007669"/>
    <property type="project" value="UniProtKB-KW"/>
</dbReference>
<evidence type="ECO:0000256" key="4">
    <source>
        <dbReference type="ARBA" id="ARBA00023163"/>
    </source>
</evidence>
<dbReference type="InterPro" id="IPR013249">
    <property type="entry name" value="RNA_pol_sigma70_r4_t2"/>
</dbReference>
<evidence type="ECO:0000256" key="2">
    <source>
        <dbReference type="ARBA" id="ARBA00023015"/>
    </source>
</evidence>
<comment type="caution">
    <text evidence="6">The sequence shown here is derived from an EMBL/GenBank/DDBJ whole genome shotgun (WGS) entry which is preliminary data.</text>
</comment>
<keyword evidence="2" id="KW-0805">Transcription regulation</keyword>
<dbReference type="InterPro" id="IPR013324">
    <property type="entry name" value="RNA_pol_sigma_r3/r4-like"/>
</dbReference>
<dbReference type="InterPro" id="IPR039425">
    <property type="entry name" value="RNA_pol_sigma-70-like"/>
</dbReference>
<dbReference type="Gene3D" id="1.10.1740.10">
    <property type="match status" value="1"/>
</dbReference>
<protein>
    <recommendedName>
        <fullName evidence="5">RNA polymerase sigma factor 70 region 4 type 2 domain-containing protein</fullName>
    </recommendedName>
</protein>
<evidence type="ECO:0000313" key="7">
    <source>
        <dbReference type="Proteomes" id="UP000680038"/>
    </source>
</evidence>